<comment type="caution">
    <text evidence="2">The sequence shown here is derived from an EMBL/GenBank/DDBJ whole genome shotgun (WGS) entry which is preliminary data.</text>
</comment>
<reference evidence="2 3" key="1">
    <citation type="submission" date="2017-05" db="EMBL/GenBank/DDBJ databases">
        <title>Vagococcus spp. assemblies.</title>
        <authorList>
            <person name="Gulvik C.A."/>
        </authorList>
    </citation>
    <scope>NUCLEOTIDE SEQUENCE [LARGE SCALE GENOMIC DNA]</scope>
    <source>
        <strain evidence="2 3">DSM 24756</strain>
    </source>
</reference>
<keyword evidence="1" id="KW-0472">Membrane</keyword>
<proteinExistence type="predicted"/>
<evidence type="ECO:0000313" key="2">
    <source>
        <dbReference type="EMBL" id="RSU08546.1"/>
    </source>
</evidence>
<organism evidence="2 3">
    <name type="scientific">Vagococcus entomophilus</name>
    <dbReference type="NCBI Taxonomy" id="1160095"/>
    <lineage>
        <taxon>Bacteria</taxon>
        <taxon>Bacillati</taxon>
        <taxon>Bacillota</taxon>
        <taxon>Bacilli</taxon>
        <taxon>Lactobacillales</taxon>
        <taxon>Enterococcaceae</taxon>
        <taxon>Vagococcus</taxon>
    </lineage>
</organism>
<gene>
    <name evidence="2" type="ORF">CBF30_04745</name>
</gene>
<evidence type="ECO:0000313" key="3">
    <source>
        <dbReference type="Proteomes" id="UP000288669"/>
    </source>
</evidence>
<name>A0A430AKC7_9ENTE</name>
<sequence length="101" mass="11556">MCGDASQRCERANSFANTRKFASPQLPEFIGEFTRPKANTIRAGEVNPLFGRKDGGFQYDMMQQRMGEFKEIGRLFGKLRILLLKIILNIFVPPLFFYVCG</sequence>
<evidence type="ECO:0000256" key="1">
    <source>
        <dbReference type="SAM" id="Phobius"/>
    </source>
</evidence>
<keyword evidence="1" id="KW-1133">Transmembrane helix</keyword>
<accession>A0A430AKC7</accession>
<dbReference type="Proteomes" id="UP000288669">
    <property type="component" value="Unassembled WGS sequence"/>
</dbReference>
<protein>
    <submittedName>
        <fullName evidence="2">Uncharacterized protein</fullName>
    </submittedName>
</protein>
<keyword evidence="3" id="KW-1185">Reference proteome</keyword>
<dbReference type="EMBL" id="NGJZ01000001">
    <property type="protein sequence ID" value="RSU08546.1"/>
    <property type="molecule type" value="Genomic_DNA"/>
</dbReference>
<keyword evidence="1" id="KW-0812">Transmembrane</keyword>
<feature type="transmembrane region" description="Helical" evidence="1">
    <location>
        <begin position="79"/>
        <end position="99"/>
    </location>
</feature>
<dbReference type="AlphaFoldDB" id="A0A430AKC7"/>